<evidence type="ECO:0000256" key="1">
    <source>
        <dbReference type="SAM" id="MobiDB-lite"/>
    </source>
</evidence>
<dbReference type="AlphaFoldDB" id="A0A7J6FVG4"/>
<gene>
    <name evidence="2" type="ORF">G4B88_030073</name>
</gene>
<sequence>MREPSIFNPIFDINDIRSMEFECGPKKRKALDGILIGPSPLKYNGQESTVGDSSLSPLSSNQSSKDIKDPSPVIAVESGFSPGSVEDAKLKRKRGRPMSNRIEKSSNDEDVQLSTQRRRGRPAKANPSVGVKPNVFKRNQKRSAAKQKQTIKAHWDNEMFDLTVDLDNHFDADKNKVIGIISYDPPERPWIIMGIYGPPSFGEKEEFWKKVGEYIDQCNFPLLLMGDLNGTLKHGENLNYANASNTTRAWIEKGHRHPMVNLHRKIKHTKDHLTKWNKERFKKLSVQINEARVTLKSIEEAKNFDEKAHSKARADLEERLRKEIFRCQTSRVAWLKDGDRSTKFFMASTVTRRRRKGNRLKN</sequence>
<name>A0A7J6FVG4_CANSA</name>
<reference evidence="2 3" key="1">
    <citation type="journal article" date="2020" name="bioRxiv">
        <title>Sequence and annotation of 42 cannabis genomes reveals extensive copy number variation in cannabinoid synthesis and pathogen resistance genes.</title>
        <authorList>
            <person name="Mckernan K.J."/>
            <person name="Helbert Y."/>
            <person name="Kane L.T."/>
            <person name="Ebling H."/>
            <person name="Zhang L."/>
            <person name="Liu B."/>
            <person name="Eaton Z."/>
            <person name="Mclaughlin S."/>
            <person name="Kingan S."/>
            <person name="Baybayan P."/>
            <person name="Concepcion G."/>
            <person name="Jordan M."/>
            <person name="Riva A."/>
            <person name="Barbazuk W."/>
            <person name="Harkins T."/>
        </authorList>
    </citation>
    <scope>NUCLEOTIDE SEQUENCE [LARGE SCALE GENOMIC DNA]</scope>
    <source>
        <strain evidence="3">cv. Jamaican Lion 4</strain>
        <tissue evidence="2">Leaf</tissue>
    </source>
</reference>
<feature type="compositionally biased region" description="Low complexity" evidence="1">
    <location>
        <begin position="53"/>
        <end position="64"/>
    </location>
</feature>
<accession>A0A7J6FVG4</accession>
<evidence type="ECO:0000313" key="3">
    <source>
        <dbReference type="Proteomes" id="UP000583929"/>
    </source>
</evidence>
<evidence type="ECO:0008006" key="4">
    <source>
        <dbReference type="Google" id="ProtNLM"/>
    </source>
</evidence>
<proteinExistence type="predicted"/>
<organism evidence="2 3">
    <name type="scientific">Cannabis sativa</name>
    <name type="common">Hemp</name>
    <name type="synonym">Marijuana</name>
    <dbReference type="NCBI Taxonomy" id="3483"/>
    <lineage>
        <taxon>Eukaryota</taxon>
        <taxon>Viridiplantae</taxon>
        <taxon>Streptophyta</taxon>
        <taxon>Embryophyta</taxon>
        <taxon>Tracheophyta</taxon>
        <taxon>Spermatophyta</taxon>
        <taxon>Magnoliopsida</taxon>
        <taxon>eudicotyledons</taxon>
        <taxon>Gunneridae</taxon>
        <taxon>Pentapetalae</taxon>
        <taxon>rosids</taxon>
        <taxon>fabids</taxon>
        <taxon>Rosales</taxon>
        <taxon>Cannabaceae</taxon>
        <taxon>Cannabis</taxon>
    </lineage>
</organism>
<evidence type="ECO:0000313" key="2">
    <source>
        <dbReference type="EMBL" id="KAF4373730.1"/>
    </source>
</evidence>
<keyword evidence="3" id="KW-1185">Reference proteome</keyword>
<protein>
    <recommendedName>
        <fullName evidence="4">Endonuclease/exonuclease/phosphatase domain-containing protein</fullName>
    </recommendedName>
</protein>
<dbReference type="InterPro" id="IPR036691">
    <property type="entry name" value="Endo/exonu/phosph_ase_sf"/>
</dbReference>
<dbReference type="Gene3D" id="3.60.10.10">
    <property type="entry name" value="Endonuclease/exonuclease/phosphatase"/>
    <property type="match status" value="1"/>
</dbReference>
<dbReference type="SUPFAM" id="SSF56219">
    <property type="entry name" value="DNase I-like"/>
    <property type="match status" value="1"/>
</dbReference>
<dbReference type="EMBL" id="JAATIQ010000176">
    <property type="protein sequence ID" value="KAF4373730.1"/>
    <property type="molecule type" value="Genomic_DNA"/>
</dbReference>
<dbReference type="Proteomes" id="UP000583929">
    <property type="component" value="Unassembled WGS sequence"/>
</dbReference>
<feature type="region of interest" description="Disordered" evidence="1">
    <location>
        <begin position="35"/>
        <end position="132"/>
    </location>
</feature>
<comment type="caution">
    <text evidence="2">The sequence shown here is derived from an EMBL/GenBank/DDBJ whole genome shotgun (WGS) entry which is preliminary data.</text>
</comment>